<dbReference type="EMBL" id="FUWR01000010">
    <property type="protein sequence ID" value="SJZ93012.1"/>
    <property type="molecule type" value="Genomic_DNA"/>
</dbReference>
<gene>
    <name evidence="2" type="ORF">SAMN02745119_02049</name>
</gene>
<dbReference type="PROSITE" id="PS51340">
    <property type="entry name" value="MOSC"/>
    <property type="match status" value="1"/>
</dbReference>
<dbReference type="STRING" id="115783.SAMN02745119_02049"/>
<evidence type="ECO:0000259" key="1">
    <source>
        <dbReference type="PROSITE" id="PS51340"/>
    </source>
</evidence>
<dbReference type="SUPFAM" id="SSF50800">
    <property type="entry name" value="PK beta-barrel domain-like"/>
    <property type="match status" value="1"/>
</dbReference>
<accession>A0A1T4PNA8</accession>
<dbReference type="Pfam" id="PF03473">
    <property type="entry name" value="MOSC"/>
    <property type="match status" value="1"/>
</dbReference>
<dbReference type="PANTHER" id="PTHR36930:SF1">
    <property type="entry name" value="MOSC DOMAIN-CONTAINING PROTEIN"/>
    <property type="match status" value="1"/>
</dbReference>
<dbReference type="InterPro" id="IPR005302">
    <property type="entry name" value="MoCF_Sase_C"/>
</dbReference>
<dbReference type="GO" id="GO:0003824">
    <property type="term" value="F:catalytic activity"/>
    <property type="evidence" value="ECO:0007669"/>
    <property type="project" value="InterPro"/>
</dbReference>
<dbReference type="Proteomes" id="UP000190102">
    <property type="component" value="Unassembled WGS sequence"/>
</dbReference>
<dbReference type="InterPro" id="IPR052716">
    <property type="entry name" value="MOSC_domain"/>
</dbReference>
<dbReference type="InterPro" id="IPR021219">
    <property type="entry name" value="DUF2703"/>
</dbReference>
<evidence type="ECO:0000313" key="3">
    <source>
        <dbReference type="Proteomes" id="UP000190102"/>
    </source>
</evidence>
<dbReference type="PANTHER" id="PTHR36930">
    <property type="entry name" value="METAL-SULFUR CLUSTER BIOSYNTHESIS PROTEINS YUAD-RELATED"/>
    <property type="match status" value="1"/>
</dbReference>
<dbReference type="InterPro" id="IPR011037">
    <property type="entry name" value="Pyrv_Knase-like_insert_dom_sf"/>
</dbReference>
<keyword evidence="3" id="KW-1185">Reference proteome</keyword>
<name>A0A1T4PNA8_9BACT</name>
<dbReference type="AlphaFoldDB" id="A0A1T4PNA8"/>
<dbReference type="Gene3D" id="2.40.33.20">
    <property type="entry name" value="PK beta-barrel domain-like"/>
    <property type="match status" value="1"/>
</dbReference>
<sequence length="264" mass="28439">MAEVIAVCISENKGERKKPVASVELRVDHGIVGDAHAGDWHRQVSLLAQESIDKMRALGLDVTTGDFAENITTSGIELVFLPIGSRLQIGETLLEVTQIGKECHTRCAIFYQAGDCVMPKEGIFAKVIRPGTLKPGDRIEAVAAPIKIEWRHYDKAGATCDRCGDTGANLKQVIAEYGAQGVVIKLQETLLNEEQISESNLVLINGVALEELLAATTGESDCPSCSCLTGSETSCRTVQCGGETFEELTPELIRKGIEAVLRNT</sequence>
<organism evidence="2 3">
    <name type="scientific">Trichlorobacter thiogenes</name>
    <dbReference type="NCBI Taxonomy" id="115783"/>
    <lineage>
        <taxon>Bacteria</taxon>
        <taxon>Pseudomonadati</taxon>
        <taxon>Thermodesulfobacteriota</taxon>
        <taxon>Desulfuromonadia</taxon>
        <taxon>Geobacterales</taxon>
        <taxon>Geobacteraceae</taxon>
        <taxon>Trichlorobacter</taxon>
    </lineage>
</organism>
<proteinExistence type="predicted"/>
<dbReference type="GO" id="GO:0030170">
    <property type="term" value="F:pyridoxal phosphate binding"/>
    <property type="evidence" value="ECO:0007669"/>
    <property type="project" value="InterPro"/>
</dbReference>
<reference evidence="3" key="1">
    <citation type="submission" date="2017-02" db="EMBL/GenBank/DDBJ databases">
        <authorList>
            <person name="Varghese N."/>
            <person name="Submissions S."/>
        </authorList>
    </citation>
    <scope>NUCLEOTIDE SEQUENCE [LARGE SCALE GENOMIC DNA]</scope>
    <source>
        <strain evidence="3">ATCC BAA-34</strain>
    </source>
</reference>
<dbReference type="Pfam" id="PF10865">
    <property type="entry name" value="DUF2703"/>
    <property type="match status" value="1"/>
</dbReference>
<feature type="domain" description="MOSC" evidence="1">
    <location>
        <begin position="17"/>
        <end position="142"/>
    </location>
</feature>
<dbReference type="GO" id="GO:0030151">
    <property type="term" value="F:molybdenum ion binding"/>
    <property type="evidence" value="ECO:0007669"/>
    <property type="project" value="InterPro"/>
</dbReference>
<protein>
    <submittedName>
        <fullName evidence="2">Uncharacterized protein conserved in bacteria</fullName>
    </submittedName>
</protein>
<evidence type="ECO:0000313" key="2">
    <source>
        <dbReference type="EMBL" id="SJZ93012.1"/>
    </source>
</evidence>